<gene>
    <name evidence="2" type="ORF">ESB04_09805</name>
</gene>
<dbReference type="OrthoDB" id="9762792at2"/>
<dbReference type="Pfam" id="PF12705">
    <property type="entry name" value="PDDEXK_1"/>
    <property type="match status" value="1"/>
</dbReference>
<dbReference type="AlphaFoldDB" id="A0A4Q1BXZ2"/>
<dbReference type="RefSeq" id="WP_129027565.1">
    <property type="nucleotide sequence ID" value="NZ_SDHY01000006.1"/>
</dbReference>
<dbReference type="SUPFAM" id="SSF52540">
    <property type="entry name" value="P-loop containing nucleoside triphosphate hydrolases"/>
    <property type="match status" value="1"/>
</dbReference>
<dbReference type="InterPro" id="IPR038726">
    <property type="entry name" value="PDDEXK_AddAB-type"/>
</dbReference>
<reference evidence="2 3" key="1">
    <citation type="submission" date="2019-01" db="EMBL/GenBank/DDBJ databases">
        <title>Cytophagaceae bacterium strain CAR-16.</title>
        <authorList>
            <person name="Chen W.-M."/>
        </authorList>
    </citation>
    <scope>NUCLEOTIDE SEQUENCE [LARGE SCALE GENOMIC DNA]</scope>
    <source>
        <strain evidence="2 3">CAR-16</strain>
    </source>
</reference>
<dbReference type="InterPro" id="IPR027417">
    <property type="entry name" value="P-loop_NTPase"/>
</dbReference>
<name>A0A4Q1BXZ2_9BACT</name>
<evidence type="ECO:0000313" key="3">
    <source>
        <dbReference type="Proteomes" id="UP000289455"/>
    </source>
</evidence>
<organism evidence="2 3">
    <name type="scientific">Aquirufa rosea</name>
    <dbReference type="NCBI Taxonomy" id="2509241"/>
    <lineage>
        <taxon>Bacteria</taxon>
        <taxon>Pseudomonadati</taxon>
        <taxon>Bacteroidota</taxon>
        <taxon>Cytophagia</taxon>
        <taxon>Cytophagales</taxon>
        <taxon>Flectobacillaceae</taxon>
        <taxon>Aquirufa</taxon>
    </lineage>
</organism>
<dbReference type="Gene3D" id="3.90.320.10">
    <property type="match status" value="1"/>
</dbReference>
<dbReference type="EMBL" id="SDHY01000006">
    <property type="protein sequence ID" value="RXK47525.1"/>
    <property type="molecule type" value="Genomic_DNA"/>
</dbReference>
<sequence length="972" mass="113132">MKSFLRKSAEHLIAQHGFEQLREVAVVMPSQRSALYLKTQLAQLADKPFISPRIYTIEEFTLEMTNSELIDPISLLMEAFAIFQQVNDKVDFDRFVSWGQLMLKDFDTLDLYLVDPVQLFSFLSEAKSLERWGEEYGEDQPEKFLTENTKAYFQLYDHLLEVYFRLKNRLESLGVVYRGMAYRQLVENLEKGIPLPKKLKKVYFIGFNALSKGEEQMIRHLIKEGLATTLWDADEYYIKNRYHRAGNWLKHYANPQSNSYLSDGSFLWMGKHLLEDPKKVQLLGLSNPSAQVYVALEKIREWAQTYGEHEQIALVLGDESLLDQLTQYIGEFKERLNITMGFSIKKTQVFSLVKLWWDLIQRSQNDKLPSSYFRKLWNHPLMQIYLRNGSKNQAQEFFDWHKSKLDGDALYISFEAIRSSKIPVLQHVLVDVSAEFLGILTHIKSFLHFIIQAYPNNEWDEEAQALQQAFDVCETLEKALSDKSSISLKSGKLLLMQLLQQQKLTFEGPDHSSRTLHVMGLLETRTLDFDRVIILSLNEGSLPGTRKRESLIPTDIANLNHFELPTFTQADAVTSYHFYRLLQRAKEVVLCYVLPSEKSSVKEMSRFIKQIQFDWPRKNPNLILEEPLLTFSHNKKEGKALDFRIEKTESIRQKIKDTLENRGLSASAISMLVTCSMKYYFSQILGLRDDKSADEDMGADVFGTWVHKVLELLDKEILEKHSGQLNQVDWSLQVQELEQYLMQGILEIEKEKGVFEVDKGFNYVLKEVAKTLLENYIEVSQNWEKEPIQLLEVEGSLHTQVEIPMDGENWKVKIKGRIDRMDRVGATIIRIIDYKTGKVESKDLKIELDLMSELSSDNLKEKLFQLWLYKFLLVKELSKIPEERKEYLQSIDANQVQIQPGIISFRNLPGKVLTENIEFRANQPLADFLQESEKLIAHWVKRLADPTQSFEKTDNLEACQYCDFKGICHREL</sequence>
<comment type="caution">
    <text evidence="2">The sequence shown here is derived from an EMBL/GenBank/DDBJ whole genome shotgun (WGS) entry which is preliminary data.</text>
</comment>
<dbReference type="Proteomes" id="UP000289455">
    <property type="component" value="Unassembled WGS sequence"/>
</dbReference>
<evidence type="ECO:0000313" key="2">
    <source>
        <dbReference type="EMBL" id="RXK47525.1"/>
    </source>
</evidence>
<dbReference type="InterPro" id="IPR011604">
    <property type="entry name" value="PDDEXK-like_dom_sf"/>
</dbReference>
<feature type="domain" description="PD-(D/E)XK endonuclease-like" evidence="1">
    <location>
        <begin position="664"/>
        <end position="969"/>
    </location>
</feature>
<dbReference type="InterPro" id="IPR011335">
    <property type="entry name" value="Restrct_endonuc-II-like"/>
</dbReference>
<evidence type="ECO:0000259" key="1">
    <source>
        <dbReference type="Pfam" id="PF12705"/>
    </source>
</evidence>
<keyword evidence="3" id="KW-1185">Reference proteome</keyword>
<dbReference type="SUPFAM" id="SSF52980">
    <property type="entry name" value="Restriction endonuclease-like"/>
    <property type="match status" value="1"/>
</dbReference>
<protein>
    <submittedName>
        <fullName evidence="2">PD-(D/E)XK nuclease family protein</fullName>
    </submittedName>
</protein>
<proteinExistence type="predicted"/>
<accession>A0A4Q1BXZ2</accession>